<dbReference type="InterPro" id="IPR002575">
    <property type="entry name" value="Aminoglycoside_PTrfase"/>
</dbReference>
<proteinExistence type="predicted"/>
<dbReference type="AlphaFoldDB" id="A0A1C3H2P2"/>
<evidence type="ECO:0000313" key="3">
    <source>
        <dbReference type="Proteomes" id="UP000190837"/>
    </source>
</evidence>
<organism evidence="2 3">
    <name type="scientific">Cardiobacterium hominis</name>
    <dbReference type="NCBI Taxonomy" id="2718"/>
    <lineage>
        <taxon>Bacteria</taxon>
        <taxon>Pseudomonadati</taxon>
        <taxon>Pseudomonadota</taxon>
        <taxon>Gammaproteobacteria</taxon>
        <taxon>Cardiobacteriales</taxon>
        <taxon>Cardiobacteriaceae</taxon>
        <taxon>Cardiobacterium</taxon>
    </lineage>
</organism>
<dbReference type="Proteomes" id="UP000190837">
    <property type="component" value="Unassembled WGS sequence"/>
</dbReference>
<sequence>MYPADQALIARDPVLPGLALLLDDRALSAALTPHLPRHSTTRVTYLRYKPQTHCLAALRLDDHNGNTQTLWAKALPAASHDWQWQSARLDKRHGGQRLTLPAAHLLLASPEHDRRLRVALPAGATILRYKPERRLVARHHDQLLRYTTAADYPATLRAIHIGATCGGAPLTACDGAQQRIQTAWLAGETLTTPDPVQLRQTGAQLAALHRAAVPAELPPRGDENQALAQTLVTIHTISPAHSERLRDLIARTQDGLARVRSAPCHNHGDPSPDQTLRRPDGTYCLIDWDNTCLAPPESDLGTYLGKTHARHPDTRLQDLAAALLHDYDAPYDRAALYHYTAAALIRLLPEGFRQRRPDWPQHLEHLLESAENLEL</sequence>
<feature type="domain" description="Aminoglycoside phosphotransferase" evidence="1">
    <location>
        <begin position="113"/>
        <end position="336"/>
    </location>
</feature>
<evidence type="ECO:0000259" key="1">
    <source>
        <dbReference type="Pfam" id="PF01636"/>
    </source>
</evidence>
<dbReference type="Gene3D" id="3.90.1200.10">
    <property type="match status" value="1"/>
</dbReference>
<dbReference type="RefSeq" id="WP_079539536.1">
    <property type="nucleotide sequence ID" value="NZ_FKLO01000024.1"/>
</dbReference>
<dbReference type="EMBL" id="FKLO01000024">
    <property type="protein sequence ID" value="SAM59329.1"/>
    <property type="molecule type" value="Genomic_DNA"/>
</dbReference>
<accession>A0A1C3H2P2</accession>
<evidence type="ECO:0000313" key="2">
    <source>
        <dbReference type="EMBL" id="SAM59329.1"/>
    </source>
</evidence>
<dbReference type="Pfam" id="PF01636">
    <property type="entry name" value="APH"/>
    <property type="match status" value="1"/>
</dbReference>
<dbReference type="InterPro" id="IPR011009">
    <property type="entry name" value="Kinase-like_dom_sf"/>
</dbReference>
<gene>
    <name evidence="2" type="ORF">CHUV0807_0545</name>
</gene>
<reference evidence="3" key="1">
    <citation type="submission" date="2016-04" db="EMBL/GenBank/DDBJ databases">
        <authorList>
            <person name="Tagini F."/>
        </authorList>
    </citation>
    <scope>NUCLEOTIDE SEQUENCE [LARGE SCALE GENOMIC DNA]</scope>
    <source>
        <strain evidence="3">CHUV0807</strain>
    </source>
</reference>
<name>A0A1C3H2P2_9GAMM</name>
<protein>
    <submittedName>
        <fullName evidence="2">Sll1726 protein</fullName>
    </submittedName>
</protein>
<dbReference type="SUPFAM" id="SSF56112">
    <property type="entry name" value="Protein kinase-like (PK-like)"/>
    <property type="match status" value="1"/>
</dbReference>